<dbReference type="HOGENOM" id="CLU_1732644_0_0_1"/>
<organism evidence="1 2">
    <name type="scientific">Sphaerobolus stellatus (strain SS14)</name>
    <dbReference type="NCBI Taxonomy" id="990650"/>
    <lineage>
        <taxon>Eukaryota</taxon>
        <taxon>Fungi</taxon>
        <taxon>Dikarya</taxon>
        <taxon>Basidiomycota</taxon>
        <taxon>Agaricomycotina</taxon>
        <taxon>Agaricomycetes</taxon>
        <taxon>Phallomycetidae</taxon>
        <taxon>Geastrales</taxon>
        <taxon>Sphaerobolaceae</taxon>
        <taxon>Sphaerobolus</taxon>
    </lineage>
</organism>
<evidence type="ECO:0000313" key="1">
    <source>
        <dbReference type="EMBL" id="KIJ43256.1"/>
    </source>
</evidence>
<dbReference type="Proteomes" id="UP000054279">
    <property type="component" value="Unassembled WGS sequence"/>
</dbReference>
<dbReference type="AlphaFoldDB" id="A0A0C9VXT0"/>
<accession>A0A0C9VXT0</accession>
<gene>
    <name evidence="1" type="ORF">M422DRAFT_253460</name>
</gene>
<reference evidence="1 2" key="1">
    <citation type="submission" date="2014-06" db="EMBL/GenBank/DDBJ databases">
        <title>Evolutionary Origins and Diversification of the Mycorrhizal Mutualists.</title>
        <authorList>
            <consortium name="DOE Joint Genome Institute"/>
            <consortium name="Mycorrhizal Genomics Consortium"/>
            <person name="Kohler A."/>
            <person name="Kuo A."/>
            <person name="Nagy L.G."/>
            <person name="Floudas D."/>
            <person name="Copeland A."/>
            <person name="Barry K.W."/>
            <person name="Cichocki N."/>
            <person name="Veneault-Fourrey C."/>
            <person name="LaButti K."/>
            <person name="Lindquist E.A."/>
            <person name="Lipzen A."/>
            <person name="Lundell T."/>
            <person name="Morin E."/>
            <person name="Murat C."/>
            <person name="Riley R."/>
            <person name="Ohm R."/>
            <person name="Sun H."/>
            <person name="Tunlid A."/>
            <person name="Henrissat B."/>
            <person name="Grigoriev I.V."/>
            <person name="Hibbett D.S."/>
            <person name="Martin F."/>
        </authorList>
    </citation>
    <scope>NUCLEOTIDE SEQUENCE [LARGE SCALE GENOMIC DNA]</scope>
    <source>
        <strain evidence="1 2">SS14</strain>
    </source>
</reference>
<protein>
    <submittedName>
        <fullName evidence="1">Uncharacterized protein</fullName>
    </submittedName>
</protein>
<dbReference type="EMBL" id="KN837124">
    <property type="protein sequence ID" value="KIJ43256.1"/>
    <property type="molecule type" value="Genomic_DNA"/>
</dbReference>
<proteinExistence type="predicted"/>
<evidence type="ECO:0000313" key="2">
    <source>
        <dbReference type="Proteomes" id="UP000054279"/>
    </source>
</evidence>
<sequence>MPTSRIIPAWNGKRRKNRQTMAFNGVICPTPIAAFSQKVIKELVLLNIIHQQASYLPFCESFHLKPILLINGPLSPSPLEPHTMVWVLNNTSGNITVSVTATSGGDPGDFVITTATLPNMGQNHWKRTATETLNATLTNGKTYTGGIGPNDQITIYNDAVVIIAVTNTSF</sequence>
<name>A0A0C9VXT0_SPHS4</name>
<keyword evidence="2" id="KW-1185">Reference proteome</keyword>